<dbReference type="EMBL" id="CM047740">
    <property type="protein sequence ID" value="KAJ0041350.1"/>
    <property type="molecule type" value="Genomic_DNA"/>
</dbReference>
<evidence type="ECO:0000313" key="2">
    <source>
        <dbReference type="Proteomes" id="UP001163603"/>
    </source>
</evidence>
<reference evidence="2" key="1">
    <citation type="journal article" date="2023" name="G3 (Bethesda)">
        <title>Genome assembly and association tests identify interacting loci associated with vigor, precocity, and sex in interspecific pistachio rootstocks.</title>
        <authorList>
            <person name="Palmer W."/>
            <person name="Jacygrad E."/>
            <person name="Sagayaradj S."/>
            <person name="Cavanaugh K."/>
            <person name="Han R."/>
            <person name="Bertier L."/>
            <person name="Beede B."/>
            <person name="Kafkas S."/>
            <person name="Golino D."/>
            <person name="Preece J."/>
            <person name="Michelmore R."/>
        </authorList>
    </citation>
    <scope>NUCLEOTIDE SEQUENCE [LARGE SCALE GENOMIC DNA]</scope>
</reference>
<gene>
    <name evidence="1" type="ORF">Pint_28101</name>
</gene>
<name>A0ACC0YUH6_9ROSI</name>
<proteinExistence type="predicted"/>
<dbReference type="Proteomes" id="UP001163603">
    <property type="component" value="Chromosome 5"/>
</dbReference>
<organism evidence="1 2">
    <name type="scientific">Pistacia integerrima</name>
    <dbReference type="NCBI Taxonomy" id="434235"/>
    <lineage>
        <taxon>Eukaryota</taxon>
        <taxon>Viridiplantae</taxon>
        <taxon>Streptophyta</taxon>
        <taxon>Embryophyta</taxon>
        <taxon>Tracheophyta</taxon>
        <taxon>Spermatophyta</taxon>
        <taxon>Magnoliopsida</taxon>
        <taxon>eudicotyledons</taxon>
        <taxon>Gunneridae</taxon>
        <taxon>Pentapetalae</taxon>
        <taxon>rosids</taxon>
        <taxon>malvids</taxon>
        <taxon>Sapindales</taxon>
        <taxon>Anacardiaceae</taxon>
        <taxon>Pistacia</taxon>
    </lineage>
</organism>
<comment type="caution">
    <text evidence="1">The sequence shown here is derived from an EMBL/GenBank/DDBJ whole genome shotgun (WGS) entry which is preliminary data.</text>
</comment>
<accession>A0ACC0YUH6</accession>
<sequence>MSEKNTKKRILICLSEEENDDDNDNDNDEDNDNDNGDEDEDSSVSSFSEYESDEVTEDDYQSDQDGDDEDEDDGDDESLCNRVIFLLKGGGDLGALNVKACKAYLRKHGLRISGTKTVCIQRIKEHWRQVVLGYINCYLHFLYYIIKDGDGEALYPKSSFSINCTGDVCKGDVVLFTQKVYEKFDKVTRHGRLLGKRTIAGRVVNESYGVAKQQHTFTIEILWIKGINRLPTLFPLLVKGRNLYKLKTFRQLWNGEEERVKVLAEKHKRGAVARFVRAIRKTKTWSTNAGAKRQKHFHHTRSSQMSKTTKPEKRRCLDGPGKAMPLQHAKLNNHRKDAPPRNLKFKQNLGSGGSQLCQRHQNFHRRISEGPNLRSFTPPQGPYLSKIEFHHNNSAFHFCGHDVDYSSTMTRIPHIKPFSYMSMMPTTRNQGYNHSNCTHHAFSSPSHSFEPRDLNCFPGLRTVDRHSHQCPSRTEAYGPRKNGFQYVFR</sequence>
<keyword evidence="2" id="KW-1185">Reference proteome</keyword>
<evidence type="ECO:0000313" key="1">
    <source>
        <dbReference type="EMBL" id="KAJ0041350.1"/>
    </source>
</evidence>
<protein>
    <submittedName>
        <fullName evidence="1">Uncharacterized protein</fullName>
    </submittedName>
</protein>